<feature type="domain" description="Protein kinase" evidence="2">
    <location>
        <begin position="176"/>
        <end position="480"/>
    </location>
</feature>
<proteinExistence type="predicted"/>
<evidence type="ECO:0000256" key="1">
    <source>
        <dbReference type="SAM" id="Phobius"/>
    </source>
</evidence>
<dbReference type="EMBL" id="HG720622">
    <property type="protein sequence ID" value="CDJ59622.1"/>
    <property type="molecule type" value="Genomic_DNA"/>
</dbReference>
<dbReference type="VEuPathDB" id="ToxoDB:EMWEY_00023550"/>
<organism evidence="3 4">
    <name type="scientific">Eimeria maxima</name>
    <name type="common">Coccidian parasite</name>
    <dbReference type="NCBI Taxonomy" id="5804"/>
    <lineage>
        <taxon>Eukaryota</taxon>
        <taxon>Sar</taxon>
        <taxon>Alveolata</taxon>
        <taxon>Apicomplexa</taxon>
        <taxon>Conoidasida</taxon>
        <taxon>Coccidia</taxon>
        <taxon>Eucoccidiorida</taxon>
        <taxon>Eimeriorina</taxon>
        <taxon>Eimeriidae</taxon>
        <taxon>Eimeria</taxon>
    </lineage>
</organism>
<dbReference type="PROSITE" id="PS50011">
    <property type="entry name" value="PROTEIN_KINASE_DOM"/>
    <property type="match status" value="1"/>
</dbReference>
<dbReference type="InterPro" id="IPR011009">
    <property type="entry name" value="Kinase-like_dom_sf"/>
</dbReference>
<keyword evidence="1" id="KW-1133">Transmembrane helix</keyword>
<dbReference type="Gene3D" id="1.10.510.10">
    <property type="entry name" value="Transferase(Phosphotransferase) domain 1"/>
    <property type="match status" value="1"/>
</dbReference>
<evidence type="ECO:0000313" key="3">
    <source>
        <dbReference type="EMBL" id="CDJ59622.1"/>
    </source>
</evidence>
<evidence type="ECO:0000313" key="4">
    <source>
        <dbReference type="Proteomes" id="UP000030763"/>
    </source>
</evidence>
<dbReference type="RefSeq" id="XP_013336269.1">
    <property type="nucleotide sequence ID" value="XM_013480815.1"/>
</dbReference>
<evidence type="ECO:0000259" key="2">
    <source>
        <dbReference type="PROSITE" id="PS50011"/>
    </source>
</evidence>
<keyword evidence="1" id="KW-0812">Transmembrane</keyword>
<reference evidence="3" key="1">
    <citation type="submission" date="2013-10" db="EMBL/GenBank/DDBJ databases">
        <title>Genomic analysis of the causative agents of coccidiosis in chickens.</title>
        <authorList>
            <person name="Reid A.J."/>
            <person name="Blake D."/>
            <person name="Billington K."/>
            <person name="Browne H."/>
            <person name="Dunn M."/>
            <person name="Hung S."/>
            <person name="Kawahara F."/>
            <person name="Miranda-Saavedra D."/>
            <person name="Mourier T."/>
            <person name="Nagra H."/>
            <person name="Otto T.D."/>
            <person name="Rawlings N."/>
            <person name="Sanchez A."/>
            <person name="Sanders M."/>
            <person name="Subramaniam C."/>
            <person name="Tay Y."/>
            <person name="Dear P."/>
            <person name="Doerig C."/>
            <person name="Gruber A."/>
            <person name="Parkinson J."/>
            <person name="Shirley M."/>
            <person name="Wan K.L."/>
            <person name="Berriman M."/>
            <person name="Tomley F."/>
            <person name="Pain A."/>
        </authorList>
    </citation>
    <scope>NUCLEOTIDE SEQUENCE [LARGE SCALE GENOMIC DNA]</scope>
    <source>
        <strain evidence="3">Weybridge</strain>
    </source>
</reference>
<dbReference type="GeneID" id="25336341"/>
<dbReference type="InterPro" id="IPR000719">
    <property type="entry name" value="Prot_kinase_dom"/>
</dbReference>
<feature type="transmembrane region" description="Helical" evidence="1">
    <location>
        <begin position="46"/>
        <end position="64"/>
    </location>
</feature>
<dbReference type="SUPFAM" id="SSF56112">
    <property type="entry name" value="Protein kinase-like (PK-like)"/>
    <property type="match status" value="1"/>
</dbReference>
<dbReference type="Proteomes" id="UP000030763">
    <property type="component" value="Unassembled WGS sequence"/>
</dbReference>
<keyword evidence="4" id="KW-1185">Reference proteome</keyword>
<sequence length="488" mass="53821">MEGDEATVETTVSADPDPEKNEVASILDVRQIAGSLLRKQVGKRPLLLLVAGFVLLVAVHRALASRGLLSFMSSTWQRADRLLGKGQERGDWGLCSLEHFEQELSPSLMEGKKSLAALASKVRAHDDDKAVWPYQRALAWALSNNTKGSLVGMTISLRNTKPLNRTIIEGHLPQELRVTSIVGYFRWNLVVNAEDVETKKEFSVSIPVISDSDAYSFIEDGIEKYVEVAAEQEKKAMLQACGNIPAKLAASQKGIALPYYTGQILGLDNIHQAGGYKVLSSVAVMEKVVGSLGSAFSVGTVDENALNYIAHRLLQIVLNFERSGVGHTQLAWESLWLREDGSFLLGNFGSCAPVGEQKARLSGRLSLNLEPTVMTRYAESDKLIIDDQANLWSLGILLFQLYGGVEHPYEQLGGAEWSDQPEKLAQRLLKEGIRSEFLVPQLQQKQFPLRWGGLILRLLEPDRANRITGSQIMTQFADLIKPQSVANE</sequence>
<reference evidence="3" key="2">
    <citation type="submission" date="2013-10" db="EMBL/GenBank/DDBJ databases">
        <authorList>
            <person name="Aslett M."/>
        </authorList>
    </citation>
    <scope>NUCLEOTIDE SEQUENCE [LARGE SCALE GENOMIC DNA]</scope>
    <source>
        <strain evidence="3">Weybridge</strain>
    </source>
</reference>
<dbReference type="OrthoDB" id="3256376at2759"/>
<protein>
    <recommendedName>
        <fullName evidence="2">Protein kinase domain-containing protein</fullName>
    </recommendedName>
</protein>
<dbReference type="AlphaFoldDB" id="U6M5Z0"/>
<accession>U6M5Z0</accession>
<gene>
    <name evidence="3" type="ORF">EMWEY_00023550</name>
</gene>
<keyword evidence="1" id="KW-0472">Membrane</keyword>
<name>U6M5Z0_EIMMA</name>
<dbReference type="GO" id="GO:0004672">
    <property type="term" value="F:protein kinase activity"/>
    <property type="evidence" value="ECO:0007669"/>
    <property type="project" value="InterPro"/>
</dbReference>
<dbReference type="GO" id="GO:0005524">
    <property type="term" value="F:ATP binding"/>
    <property type="evidence" value="ECO:0007669"/>
    <property type="project" value="InterPro"/>
</dbReference>